<accession>A0A1F8CUS8</accession>
<gene>
    <name evidence="2" type="ORF">A2382_04645</name>
</gene>
<proteinExistence type="predicted"/>
<evidence type="ECO:0000313" key="3">
    <source>
        <dbReference type="Proteomes" id="UP000178999"/>
    </source>
</evidence>
<keyword evidence="1" id="KW-0812">Transmembrane</keyword>
<protein>
    <submittedName>
        <fullName evidence="2">Uncharacterized protein</fullName>
    </submittedName>
</protein>
<evidence type="ECO:0000256" key="1">
    <source>
        <dbReference type="SAM" id="Phobius"/>
    </source>
</evidence>
<name>A0A1F8CUS8_9BACT</name>
<comment type="caution">
    <text evidence="2">The sequence shown here is derived from an EMBL/GenBank/DDBJ whole genome shotgun (WGS) entry which is preliminary data.</text>
</comment>
<dbReference type="EMBL" id="MGHY01000005">
    <property type="protein sequence ID" value="OGM80077.1"/>
    <property type="molecule type" value="Genomic_DNA"/>
</dbReference>
<dbReference type="AlphaFoldDB" id="A0A1F8CUS8"/>
<feature type="transmembrane region" description="Helical" evidence="1">
    <location>
        <begin position="24"/>
        <end position="44"/>
    </location>
</feature>
<sequence>MYLLSPLLSKLFLKIHIKIPKKNWLFLTLPIGILFHVAIGQMTIMTKNFLNPYTHYLLKTSVLILFLLGLRGIKVKKQKHIPNILNPPEHT</sequence>
<feature type="transmembrane region" description="Helical" evidence="1">
    <location>
        <begin position="56"/>
        <end position="73"/>
    </location>
</feature>
<keyword evidence="1" id="KW-0472">Membrane</keyword>
<reference evidence="2 3" key="1">
    <citation type="journal article" date="2016" name="Nat. Commun.">
        <title>Thousands of microbial genomes shed light on interconnected biogeochemical processes in an aquifer system.</title>
        <authorList>
            <person name="Anantharaman K."/>
            <person name="Brown C.T."/>
            <person name="Hug L.A."/>
            <person name="Sharon I."/>
            <person name="Castelle C.J."/>
            <person name="Probst A.J."/>
            <person name="Thomas B.C."/>
            <person name="Singh A."/>
            <person name="Wilkins M.J."/>
            <person name="Karaoz U."/>
            <person name="Brodie E.L."/>
            <person name="Williams K.H."/>
            <person name="Hubbard S.S."/>
            <person name="Banfield J.F."/>
        </authorList>
    </citation>
    <scope>NUCLEOTIDE SEQUENCE [LARGE SCALE GENOMIC DNA]</scope>
</reference>
<keyword evidence="1" id="KW-1133">Transmembrane helix</keyword>
<organism evidence="2 3">
    <name type="scientific">Candidatus Woesebacteria bacterium RIFOXYB1_FULL_38_16</name>
    <dbReference type="NCBI Taxonomy" id="1802538"/>
    <lineage>
        <taxon>Bacteria</taxon>
        <taxon>Candidatus Woeseibacteriota</taxon>
    </lineage>
</organism>
<evidence type="ECO:0000313" key="2">
    <source>
        <dbReference type="EMBL" id="OGM80077.1"/>
    </source>
</evidence>
<dbReference type="Proteomes" id="UP000178999">
    <property type="component" value="Unassembled WGS sequence"/>
</dbReference>